<reference evidence="3 4" key="1">
    <citation type="journal article" date="2018" name="Mol. Plant">
        <title>The genome of Artemisia annua provides insight into the evolution of Asteraceae family and artemisinin biosynthesis.</title>
        <authorList>
            <person name="Shen Q."/>
            <person name="Zhang L."/>
            <person name="Liao Z."/>
            <person name="Wang S."/>
            <person name="Yan T."/>
            <person name="Shi P."/>
            <person name="Liu M."/>
            <person name="Fu X."/>
            <person name="Pan Q."/>
            <person name="Wang Y."/>
            <person name="Lv Z."/>
            <person name="Lu X."/>
            <person name="Zhang F."/>
            <person name="Jiang W."/>
            <person name="Ma Y."/>
            <person name="Chen M."/>
            <person name="Hao X."/>
            <person name="Li L."/>
            <person name="Tang Y."/>
            <person name="Lv G."/>
            <person name="Zhou Y."/>
            <person name="Sun X."/>
            <person name="Brodelius P.E."/>
            <person name="Rose J.K.C."/>
            <person name="Tang K."/>
        </authorList>
    </citation>
    <scope>NUCLEOTIDE SEQUENCE [LARGE SCALE GENOMIC DNA]</scope>
    <source>
        <strain evidence="4">cv. Huhao1</strain>
        <tissue evidence="3">Leaf</tissue>
    </source>
</reference>
<dbReference type="Proteomes" id="UP000245207">
    <property type="component" value="Unassembled WGS sequence"/>
</dbReference>
<evidence type="ECO:0000259" key="2">
    <source>
        <dbReference type="Pfam" id="PF00676"/>
    </source>
</evidence>
<dbReference type="Gene3D" id="3.40.50.970">
    <property type="match status" value="1"/>
</dbReference>
<dbReference type="GO" id="GO:0016624">
    <property type="term" value="F:oxidoreductase activity, acting on the aldehyde or oxo group of donors, disulfide as acceptor"/>
    <property type="evidence" value="ECO:0007669"/>
    <property type="project" value="InterPro"/>
</dbReference>
<protein>
    <submittedName>
        <fullName evidence="3">Thiamine diphosphate-binding fold (THDP-binding) superfamily protein</fullName>
    </submittedName>
</protein>
<proteinExistence type="predicted"/>
<evidence type="ECO:0000313" key="3">
    <source>
        <dbReference type="EMBL" id="PWA57946.1"/>
    </source>
</evidence>
<dbReference type="SUPFAM" id="SSF52518">
    <property type="entry name" value="Thiamin diphosphate-binding fold (THDP-binding)"/>
    <property type="match status" value="1"/>
</dbReference>
<dbReference type="STRING" id="35608.A0A2U1M9Q3"/>
<evidence type="ECO:0000313" key="4">
    <source>
        <dbReference type="Proteomes" id="UP000245207"/>
    </source>
</evidence>
<dbReference type="PANTHER" id="PTHR43380">
    <property type="entry name" value="2-OXOISOVALERATE DEHYDROGENASE SUBUNIT ALPHA, MITOCHONDRIAL"/>
    <property type="match status" value="1"/>
</dbReference>
<dbReference type="InterPro" id="IPR050771">
    <property type="entry name" value="Alpha-ketoacid_DH_E1_comp"/>
</dbReference>
<dbReference type="InterPro" id="IPR029061">
    <property type="entry name" value="THDP-binding"/>
</dbReference>
<name>A0A2U1M9Q3_ARTAN</name>
<dbReference type="Pfam" id="PF00676">
    <property type="entry name" value="E1_dh"/>
    <property type="match status" value="1"/>
</dbReference>
<gene>
    <name evidence="3" type="ORF">CTI12_AA405310</name>
</gene>
<comment type="caution">
    <text evidence="3">The sequence shown here is derived from an EMBL/GenBank/DDBJ whole genome shotgun (WGS) entry which is preliminary data.</text>
</comment>
<dbReference type="PANTHER" id="PTHR43380:SF1">
    <property type="entry name" value="2-OXOISOVALERATE DEHYDROGENASE SUBUNIT ALPHA, MITOCHONDRIAL"/>
    <property type="match status" value="1"/>
</dbReference>
<sequence>MEAPVVFLCRNNGWAIGAPITQQFRSDGVVVKGQAYGIRSIRVNGNDALAVYNAVCVAREKAINEQRPILIEMSFGAFQGEVGDGGFVAGK</sequence>
<feature type="domain" description="Dehydrogenase E1 component" evidence="2">
    <location>
        <begin position="2"/>
        <end position="73"/>
    </location>
</feature>
<keyword evidence="4" id="KW-1185">Reference proteome</keyword>
<dbReference type="EMBL" id="PKPP01006032">
    <property type="protein sequence ID" value="PWA57946.1"/>
    <property type="molecule type" value="Genomic_DNA"/>
</dbReference>
<evidence type="ECO:0000256" key="1">
    <source>
        <dbReference type="ARBA" id="ARBA00023002"/>
    </source>
</evidence>
<accession>A0A2U1M9Q3</accession>
<dbReference type="AlphaFoldDB" id="A0A2U1M9Q3"/>
<keyword evidence="1" id="KW-0560">Oxidoreductase</keyword>
<dbReference type="OrthoDB" id="3845at2759"/>
<organism evidence="3 4">
    <name type="scientific">Artemisia annua</name>
    <name type="common">Sweet wormwood</name>
    <dbReference type="NCBI Taxonomy" id="35608"/>
    <lineage>
        <taxon>Eukaryota</taxon>
        <taxon>Viridiplantae</taxon>
        <taxon>Streptophyta</taxon>
        <taxon>Embryophyta</taxon>
        <taxon>Tracheophyta</taxon>
        <taxon>Spermatophyta</taxon>
        <taxon>Magnoliopsida</taxon>
        <taxon>eudicotyledons</taxon>
        <taxon>Gunneridae</taxon>
        <taxon>Pentapetalae</taxon>
        <taxon>asterids</taxon>
        <taxon>campanulids</taxon>
        <taxon>Asterales</taxon>
        <taxon>Asteraceae</taxon>
        <taxon>Asteroideae</taxon>
        <taxon>Anthemideae</taxon>
        <taxon>Artemisiinae</taxon>
        <taxon>Artemisia</taxon>
    </lineage>
</organism>
<dbReference type="InterPro" id="IPR001017">
    <property type="entry name" value="DH_E1"/>
</dbReference>
<dbReference type="GO" id="GO:0009083">
    <property type="term" value="P:branched-chain amino acid catabolic process"/>
    <property type="evidence" value="ECO:0007669"/>
    <property type="project" value="TreeGrafter"/>
</dbReference>